<feature type="non-terminal residue" evidence="1">
    <location>
        <position position="78"/>
    </location>
</feature>
<reference evidence="1" key="1">
    <citation type="submission" date="2023-06" db="EMBL/GenBank/DDBJ databases">
        <title>Male Hemibagrus guttatus genome.</title>
        <authorList>
            <person name="Bian C."/>
        </authorList>
    </citation>
    <scope>NUCLEOTIDE SEQUENCE</scope>
    <source>
        <strain evidence="1">Male_cb2023</strain>
        <tissue evidence="1">Muscle</tissue>
    </source>
</reference>
<keyword evidence="2" id="KW-1185">Reference proteome</keyword>
<evidence type="ECO:0000313" key="1">
    <source>
        <dbReference type="EMBL" id="KAK3508313.1"/>
    </source>
</evidence>
<dbReference type="Proteomes" id="UP001274896">
    <property type="component" value="Unassembled WGS sequence"/>
</dbReference>
<accession>A0AAE0PVZ6</accession>
<comment type="caution">
    <text evidence="1">The sequence shown here is derived from an EMBL/GenBank/DDBJ whole genome shotgun (WGS) entry which is preliminary data.</text>
</comment>
<sequence length="78" mass="8658">GIQECANPPYNDSHLCPAVCLLGSVVKTHGADWMRELSSSCTFHPVSTQSTDNIQDQWQPPRAPMPHFLVDTVHAVMR</sequence>
<proteinExistence type="predicted"/>
<organism evidence="1 2">
    <name type="scientific">Hemibagrus guttatus</name>
    <dbReference type="NCBI Taxonomy" id="175788"/>
    <lineage>
        <taxon>Eukaryota</taxon>
        <taxon>Metazoa</taxon>
        <taxon>Chordata</taxon>
        <taxon>Craniata</taxon>
        <taxon>Vertebrata</taxon>
        <taxon>Euteleostomi</taxon>
        <taxon>Actinopterygii</taxon>
        <taxon>Neopterygii</taxon>
        <taxon>Teleostei</taxon>
        <taxon>Ostariophysi</taxon>
        <taxon>Siluriformes</taxon>
        <taxon>Bagridae</taxon>
        <taxon>Hemibagrus</taxon>
    </lineage>
</organism>
<dbReference type="AlphaFoldDB" id="A0AAE0PVZ6"/>
<protein>
    <submittedName>
        <fullName evidence="1">Uncharacterized protein</fullName>
    </submittedName>
</protein>
<evidence type="ECO:0000313" key="2">
    <source>
        <dbReference type="Proteomes" id="UP001274896"/>
    </source>
</evidence>
<dbReference type="EMBL" id="JAUCMX010000028">
    <property type="protein sequence ID" value="KAK3508313.1"/>
    <property type="molecule type" value="Genomic_DNA"/>
</dbReference>
<gene>
    <name evidence="1" type="ORF">QTP70_020509</name>
</gene>
<name>A0AAE0PVZ6_9TELE</name>